<gene>
    <name evidence="3" type="ORF">BDV27DRAFT_122825</name>
</gene>
<dbReference type="EMBL" id="ML737588">
    <property type="protein sequence ID" value="KAE8368126.1"/>
    <property type="molecule type" value="Genomic_DNA"/>
</dbReference>
<evidence type="ECO:0000256" key="1">
    <source>
        <dbReference type="SAM" id="MobiDB-lite"/>
    </source>
</evidence>
<dbReference type="Proteomes" id="UP000326268">
    <property type="component" value="Unassembled WGS sequence"/>
</dbReference>
<feature type="transmembrane region" description="Helical" evidence="2">
    <location>
        <begin position="27"/>
        <end position="47"/>
    </location>
</feature>
<name>A0A5N7AG26_9EURO</name>
<dbReference type="GeneID" id="43650164"/>
<keyword evidence="2" id="KW-0472">Membrane</keyword>
<dbReference type="AlphaFoldDB" id="A0A5N7AG26"/>
<keyword evidence="4" id="KW-1185">Reference proteome</keyword>
<sequence length="62" mass="7093">MDYPGYSQSQQCGAESSNESGGMSRSFPYYVQCFLFLLFKPAVLVSCTRVKRSVKYHCPSYY</sequence>
<keyword evidence="2" id="KW-1133">Transmembrane helix</keyword>
<accession>A0A5N7AG26</accession>
<feature type="region of interest" description="Disordered" evidence="1">
    <location>
        <begin position="1"/>
        <end position="22"/>
    </location>
</feature>
<protein>
    <submittedName>
        <fullName evidence="3">Uncharacterized protein</fullName>
    </submittedName>
</protein>
<evidence type="ECO:0000313" key="3">
    <source>
        <dbReference type="EMBL" id="KAE8368126.1"/>
    </source>
</evidence>
<keyword evidence="2" id="KW-0812">Transmembrane</keyword>
<evidence type="ECO:0000256" key="2">
    <source>
        <dbReference type="SAM" id="Phobius"/>
    </source>
</evidence>
<dbReference type="RefSeq" id="XP_031931207.1">
    <property type="nucleotide sequence ID" value="XM_032065718.1"/>
</dbReference>
<proteinExistence type="predicted"/>
<evidence type="ECO:0000313" key="4">
    <source>
        <dbReference type="Proteomes" id="UP000326268"/>
    </source>
</evidence>
<organism evidence="3 4">
    <name type="scientific">Aspergillus caelatus</name>
    <dbReference type="NCBI Taxonomy" id="61420"/>
    <lineage>
        <taxon>Eukaryota</taxon>
        <taxon>Fungi</taxon>
        <taxon>Dikarya</taxon>
        <taxon>Ascomycota</taxon>
        <taxon>Pezizomycotina</taxon>
        <taxon>Eurotiomycetes</taxon>
        <taxon>Eurotiomycetidae</taxon>
        <taxon>Eurotiales</taxon>
        <taxon>Aspergillaceae</taxon>
        <taxon>Aspergillus</taxon>
        <taxon>Aspergillus subgen. Circumdati</taxon>
    </lineage>
</organism>
<reference evidence="3 4" key="1">
    <citation type="submission" date="2019-04" db="EMBL/GenBank/DDBJ databases">
        <title>Friends and foes A comparative genomics studyof 23 Aspergillus species from section Flavi.</title>
        <authorList>
            <consortium name="DOE Joint Genome Institute"/>
            <person name="Kjaerbolling I."/>
            <person name="Vesth T."/>
            <person name="Frisvad J.C."/>
            <person name="Nybo J.L."/>
            <person name="Theobald S."/>
            <person name="Kildgaard S."/>
            <person name="Isbrandt T."/>
            <person name="Kuo A."/>
            <person name="Sato A."/>
            <person name="Lyhne E.K."/>
            <person name="Kogle M.E."/>
            <person name="Wiebenga A."/>
            <person name="Kun R.S."/>
            <person name="Lubbers R.J."/>
            <person name="Makela M.R."/>
            <person name="Barry K."/>
            <person name="Chovatia M."/>
            <person name="Clum A."/>
            <person name="Daum C."/>
            <person name="Haridas S."/>
            <person name="He G."/>
            <person name="LaButti K."/>
            <person name="Lipzen A."/>
            <person name="Mondo S."/>
            <person name="Riley R."/>
            <person name="Salamov A."/>
            <person name="Simmons B.A."/>
            <person name="Magnuson J.K."/>
            <person name="Henrissat B."/>
            <person name="Mortensen U.H."/>
            <person name="Larsen T.O."/>
            <person name="Devries R.P."/>
            <person name="Grigoriev I.V."/>
            <person name="Machida M."/>
            <person name="Baker S.E."/>
            <person name="Andersen M.R."/>
        </authorList>
    </citation>
    <scope>NUCLEOTIDE SEQUENCE [LARGE SCALE GENOMIC DNA]</scope>
    <source>
        <strain evidence="3 4">CBS 763.97</strain>
    </source>
</reference>